<feature type="transmembrane region" description="Helical" evidence="2">
    <location>
        <begin position="46"/>
        <end position="68"/>
    </location>
</feature>
<dbReference type="GeneID" id="27686230"/>
<name>A0A0L0HM82_SPIPD</name>
<dbReference type="VEuPathDB" id="FungiDB:SPPG_02660"/>
<feature type="compositionally biased region" description="Basic and acidic residues" evidence="1">
    <location>
        <begin position="326"/>
        <end position="346"/>
    </location>
</feature>
<feature type="compositionally biased region" description="Acidic residues" evidence="1">
    <location>
        <begin position="359"/>
        <end position="371"/>
    </location>
</feature>
<feature type="region of interest" description="Disordered" evidence="1">
    <location>
        <begin position="326"/>
        <end position="371"/>
    </location>
</feature>
<keyword evidence="2" id="KW-0472">Membrane</keyword>
<feature type="region of interest" description="Disordered" evidence="1">
    <location>
        <begin position="131"/>
        <end position="188"/>
    </location>
</feature>
<keyword evidence="4" id="KW-1185">Reference proteome</keyword>
<reference evidence="3 4" key="1">
    <citation type="submission" date="2009-08" db="EMBL/GenBank/DDBJ databases">
        <title>The Genome Sequence of Spizellomyces punctatus strain DAOM BR117.</title>
        <authorList>
            <consortium name="The Broad Institute Genome Sequencing Platform"/>
            <person name="Russ C."/>
            <person name="Cuomo C."/>
            <person name="Shea T."/>
            <person name="Young S.K."/>
            <person name="Zeng Q."/>
            <person name="Koehrsen M."/>
            <person name="Haas B."/>
            <person name="Borodovsky M."/>
            <person name="Guigo R."/>
            <person name="Alvarado L."/>
            <person name="Berlin A."/>
            <person name="Bochicchio J."/>
            <person name="Borenstein D."/>
            <person name="Chapman S."/>
            <person name="Chen Z."/>
            <person name="Engels R."/>
            <person name="Freedman E."/>
            <person name="Gellesch M."/>
            <person name="Goldberg J."/>
            <person name="Griggs A."/>
            <person name="Gujja S."/>
            <person name="Heiman D."/>
            <person name="Hepburn T."/>
            <person name="Howarth C."/>
            <person name="Jen D."/>
            <person name="Larson L."/>
            <person name="Lewis B."/>
            <person name="Mehta T."/>
            <person name="Park D."/>
            <person name="Pearson M."/>
            <person name="Roberts A."/>
            <person name="Saif S."/>
            <person name="Shenoy N."/>
            <person name="Sisk P."/>
            <person name="Stolte C."/>
            <person name="Sykes S."/>
            <person name="Thomson T."/>
            <person name="Walk T."/>
            <person name="White J."/>
            <person name="Yandava C."/>
            <person name="Burger G."/>
            <person name="Gray M.W."/>
            <person name="Holland P.W.H."/>
            <person name="King N."/>
            <person name="Lang F.B.F."/>
            <person name="Roger A.J."/>
            <person name="Ruiz-Trillo I."/>
            <person name="Lander E."/>
            <person name="Nusbaum C."/>
        </authorList>
    </citation>
    <scope>NUCLEOTIDE SEQUENCE [LARGE SCALE GENOMIC DNA]</scope>
    <source>
        <strain evidence="3 4">DAOM BR117</strain>
    </source>
</reference>
<sequence length="371" mass="41138">MSTLPHAFHLIRRDVPNITDDVKHAIAESMKLGPDFDVFRHEITTYAGLLFAFIVLGMTLGITLFSVVSGHFLKKRTTTAHVHSRRPRLRTTSSGAVTSKKRRSRMFIGNRMSVYSARSFATGWSTASEFGKDEGGRIPSIPALPSNILSRPSDDGSHHAQGKRNYSSQRVSFLPPPPDEPLPSTVVVPQPPQHQRYSIATVATSPPVLESTDAVSQSRPSSSHRRSWFSFSGTSAPKPILHIRPRRSPGTFVVASAEDEHYDDDDDWWEDEEIWGNVEVLDTEPAPDLPPNSSASHSALRDAIAVDIDPSSSRDGDGAYELMVRNKREQSHQRRTWHIQEVDAKSSSESSSGSNAPDSEMDELDWLDLYG</sequence>
<organism evidence="3 4">
    <name type="scientific">Spizellomyces punctatus (strain DAOM BR117)</name>
    <dbReference type="NCBI Taxonomy" id="645134"/>
    <lineage>
        <taxon>Eukaryota</taxon>
        <taxon>Fungi</taxon>
        <taxon>Fungi incertae sedis</taxon>
        <taxon>Chytridiomycota</taxon>
        <taxon>Chytridiomycota incertae sedis</taxon>
        <taxon>Chytridiomycetes</taxon>
        <taxon>Spizellomycetales</taxon>
        <taxon>Spizellomycetaceae</taxon>
        <taxon>Spizellomyces</taxon>
    </lineage>
</organism>
<evidence type="ECO:0000313" key="3">
    <source>
        <dbReference type="EMBL" id="KND02168.1"/>
    </source>
</evidence>
<protein>
    <submittedName>
        <fullName evidence="3">Uncharacterized protein</fullName>
    </submittedName>
</protein>
<proteinExistence type="predicted"/>
<dbReference type="InParanoid" id="A0A0L0HM82"/>
<feature type="region of interest" description="Disordered" evidence="1">
    <location>
        <begin position="203"/>
        <end position="230"/>
    </location>
</feature>
<accession>A0A0L0HM82</accession>
<gene>
    <name evidence="3" type="ORF">SPPG_02660</name>
</gene>
<dbReference type="AlphaFoldDB" id="A0A0L0HM82"/>
<evidence type="ECO:0000313" key="4">
    <source>
        <dbReference type="Proteomes" id="UP000053201"/>
    </source>
</evidence>
<dbReference type="Proteomes" id="UP000053201">
    <property type="component" value="Unassembled WGS sequence"/>
</dbReference>
<keyword evidence="2" id="KW-1133">Transmembrane helix</keyword>
<dbReference type="OrthoDB" id="10322913at2759"/>
<dbReference type="RefSeq" id="XP_016610207.1">
    <property type="nucleotide sequence ID" value="XM_016750942.1"/>
</dbReference>
<evidence type="ECO:0000256" key="1">
    <source>
        <dbReference type="SAM" id="MobiDB-lite"/>
    </source>
</evidence>
<keyword evidence="2" id="KW-0812">Transmembrane</keyword>
<evidence type="ECO:0000256" key="2">
    <source>
        <dbReference type="SAM" id="Phobius"/>
    </source>
</evidence>
<dbReference type="EMBL" id="KQ257453">
    <property type="protein sequence ID" value="KND02168.1"/>
    <property type="molecule type" value="Genomic_DNA"/>
</dbReference>